<accession>A0ABV4YK21</accession>
<comment type="caution">
    <text evidence="1">The sequence shown here is derived from an EMBL/GenBank/DDBJ whole genome shotgun (WGS) entry which is preliminary data.</text>
</comment>
<organism evidence="1 2">
    <name type="scientific">Floridaenema fluviatile BLCC-F154</name>
    <dbReference type="NCBI Taxonomy" id="3153640"/>
    <lineage>
        <taxon>Bacteria</taxon>
        <taxon>Bacillati</taxon>
        <taxon>Cyanobacteriota</taxon>
        <taxon>Cyanophyceae</taxon>
        <taxon>Oscillatoriophycideae</taxon>
        <taxon>Aerosakkonematales</taxon>
        <taxon>Aerosakkonemataceae</taxon>
        <taxon>Floridanema</taxon>
        <taxon>Floridanema fluviatile</taxon>
    </lineage>
</organism>
<proteinExistence type="predicted"/>
<sequence length="129" mass="14486">MAKSSVRNFEPLSEDAIVYRAILRKQWIDEDTGKVKSDAYFLRPNESGLSVNLASVCSPEQCALLFRKCYGIASLEVGKIREIGLDVEQDSANHANIIGLLHREDNLVEAERFAGLLARRSHIVWKAEL</sequence>
<dbReference type="RefSeq" id="WP_413260048.1">
    <property type="nucleotide sequence ID" value="NZ_JBHFNS010000091.1"/>
</dbReference>
<evidence type="ECO:0000313" key="1">
    <source>
        <dbReference type="EMBL" id="MFB2938564.1"/>
    </source>
</evidence>
<name>A0ABV4YK21_9CYAN</name>
<reference evidence="1 2" key="1">
    <citation type="submission" date="2024-09" db="EMBL/GenBank/DDBJ databases">
        <title>Floridaenema gen nov. (Aerosakkonemataceae, Aerosakkonematales ord. nov., Cyanobacteria) from benthic tropical and subtropical fresh waters, with the description of four new species.</title>
        <authorList>
            <person name="Moretto J.A."/>
            <person name="Berthold D.E."/>
            <person name="Lefler F.W."/>
            <person name="Huang I.-S."/>
            <person name="Laughinghouse H. IV."/>
        </authorList>
    </citation>
    <scope>NUCLEOTIDE SEQUENCE [LARGE SCALE GENOMIC DNA]</scope>
    <source>
        <strain evidence="1 2">BLCC-F154</strain>
    </source>
</reference>
<gene>
    <name evidence="1" type="ORF">ACE1B6_25220</name>
</gene>
<keyword evidence="2" id="KW-1185">Reference proteome</keyword>
<evidence type="ECO:0000313" key="2">
    <source>
        <dbReference type="Proteomes" id="UP001576776"/>
    </source>
</evidence>
<dbReference type="EMBL" id="JBHFNS010000091">
    <property type="protein sequence ID" value="MFB2938564.1"/>
    <property type="molecule type" value="Genomic_DNA"/>
</dbReference>
<dbReference type="Proteomes" id="UP001576776">
    <property type="component" value="Unassembled WGS sequence"/>
</dbReference>
<protein>
    <submittedName>
        <fullName evidence="1">Uncharacterized protein</fullName>
    </submittedName>
</protein>